<dbReference type="InterPro" id="IPR052997">
    <property type="entry name" value="RRT15-like"/>
</dbReference>
<accession>A0A4C1ZKW6</accession>
<gene>
    <name evidence="2" type="primary">ART2</name>
    <name evidence="2" type="ORF">EVAR_64974_1</name>
</gene>
<sequence length="438" mass="48267">MIGRADIEESKSDVAMGARPPQTSYPCVPMRTEHLDQASFCPSAPREVSVLAELALGHLRYSLAGVPPQSNSPPGSVFGSNHAKRDEAFGYLKRVIVTPAVYPCFDEFLHVDIPSTGQKSHCVNTREGHRNAMFLLDSRILLVRASSELAVYGGRSRTPTRPFTLELDSPRPSEPILIPKLRIQFADFPYLHYSIDQRLFTSETCCGYGYEPARHYAYVPHLNFQGPYGGSGHRSIAMLFAFRTASPFYRIPRNSNAQIEKKTLPEPPDGVFRPVRFLLQKHIHKKDFSLSLGSTDSRATTVYAKPFSTSVLRGLTGVFATTTKICTDGGSRRAHAQTLLRSPPRSSYSLRLNGGHWPSTARAGNADTNLHGHRPDVLNVQPLLGNCERLLGALTLRSVHPAAPVLLTKIGPLGTVIESRASIFKQAGVLTHLEFEKS</sequence>
<dbReference type="AlphaFoldDB" id="A0A4C1ZKW6"/>
<dbReference type="EMBL" id="BGZK01001940">
    <property type="protein sequence ID" value="GBP88530.1"/>
    <property type="molecule type" value="Genomic_DNA"/>
</dbReference>
<organism evidence="2 3">
    <name type="scientific">Eumeta variegata</name>
    <name type="common">Bagworm moth</name>
    <name type="synonym">Eumeta japonica</name>
    <dbReference type="NCBI Taxonomy" id="151549"/>
    <lineage>
        <taxon>Eukaryota</taxon>
        <taxon>Metazoa</taxon>
        <taxon>Ecdysozoa</taxon>
        <taxon>Arthropoda</taxon>
        <taxon>Hexapoda</taxon>
        <taxon>Insecta</taxon>
        <taxon>Pterygota</taxon>
        <taxon>Neoptera</taxon>
        <taxon>Endopterygota</taxon>
        <taxon>Lepidoptera</taxon>
        <taxon>Glossata</taxon>
        <taxon>Ditrysia</taxon>
        <taxon>Tineoidea</taxon>
        <taxon>Psychidae</taxon>
        <taxon>Oiketicinae</taxon>
        <taxon>Eumeta</taxon>
    </lineage>
</organism>
<name>A0A4C1ZKW6_EUMVA</name>
<proteinExistence type="predicted"/>
<keyword evidence="3" id="KW-1185">Reference proteome</keyword>
<feature type="region of interest" description="Disordered" evidence="1">
    <location>
        <begin position="1"/>
        <end position="22"/>
    </location>
</feature>
<dbReference type="PANTHER" id="PTHR33047">
    <property type="entry name" value="PROTEIN TAR1"/>
    <property type="match status" value="1"/>
</dbReference>
<dbReference type="PANTHER" id="PTHR33047:SF8">
    <property type="entry name" value="REGULATOR OF RDNA TRANSCRIPTION PROTEIN 15"/>
    <property type="match status" value="1"/>
</dbReference>
<dbReference type="Proteomes" id="UP000299102">
    <property type="component" value="Unassembled WGS sequence"/>
</dbReference>
<evidence type="ECO:0000313" key="2">
    <source>
        <dbReference type="EMBL" id="GBP88530.1"/>
    </source>
</evidence>
<dbReference type="OrthoDB" id="2306559at2759"/>
<reference evidence="2 3" key="1">
    <citation type="journal article" date="2019" name="Commun. Biol.">
        <title>The bagworm genome reveals a unique fibroin gene that provides high tensile strength.</title>
        <authorList>
            <person name="Kono N."/>
            <person name="Nakamura H."/>
            <person name="Ohtoshi R."/>
            <person name="Tomita M."/>
            <person name="Numata K."/>
            <person name="Arakawa K."/>
        </authorList>
    </citation>
    <scope>NUCLEOTIDE SEQUENCE [LARGE SCALE GENOMIC DNA]</scope>
</reference>
<feature type="compositionally biased region" description="Basic and acidic residues" evidence="1">
    <location>
        <begin position="1"/>
        <end position="12"/>
    </location>
</feature>
<evidence type="ECO:0000256" key="1">
    <source>
        <dbReference type="SAM" id="MobiDB-lite"/>
    </source>
</evidence>
<evidence type="ECO:0000313" key="3">
    <source>
        <dbReference type="Proteomes" id="UP000299102"/>
    </source>
</evidence>
<protein>
    <submittedName>
        <fullName evidence="2">Uncharacterized protein</fullName>
    </submittedName>
</protein>
<comment type="caution">
    <text evidence="2">The sequence shown here is derived from an EMBL/GenBank/DDBJ whole genome shotgun (WGS) entry which is preliminary data.</text>
</comment>